<proteinExistence type="predicted"/>
<sequence>MPAFKLGKLVMRSLFKKPATLMYPVIPRQWQERTRGHIENQINDCIFCSICQKKCPTNAIVVDKANRSWTIERMQCIQCSCCVEVCPKKCLTNENTYTTPSTEKVVDTYIGAAPEPKPVPKAAPAEAKTEAAVKAAPAAEAKSAEETPKQEAKAE</sequence>
<reference evidence="1" key="1">
    <citation type="submission" date="2019-08" db="EMBL/GenBank/DDBJ databases">
        <title>Genome sequence of Clostridiales bacterium MT110.</title>
        <authorList>
            <person name="Cao J."/>
        </authorList>
    </citation>
    <scope>NUCLEOTIDE SEQUENCE</scope>
    <source>
        <strain evidence="1">MT110</strain>
    </source>
</reference>
<name>A0ACD1ABQ7_9FIRM</name>
<accession>A0ACD1ABQ7</accession>
<evidence type="ECO:0000313" key="1">
    <source>
        <dbReference type="EMBL" id="QOX63852.1"/>
    </source>
</evidence>
<keyword evidence="2" id="KW-1185">Reference proteome</keyword>
<gene>
    <name evidence="1" type="ORF">FRZ06_11170</name>
</gene>
<protein>
    <submittedName>
        <fullName evidence="1">4Fe-4S dicluster domain-containing protein</fullName>
    </submittedName>
</protein>
<organism evidence="1 2">
    <name type="scientific">Anoxybacterium hadale</name>
    <dbReference type="NCBI Taxonomy" id="3408580"/>
    <lineage>
        <taxon>Bacteria</taxon>
        <taxon>Bacillati</taxon>
        <taxon>Bacillota</taxon>
        <taxon>Clostridia</taxon>
        <taxon>Peptostreptococcales</taxon>
        <taxon>Anaerovoracaceae</taxon>
        <taxon>Anoxybacterium</taxon>
    </lineage>
</organism>
<dbReference type="Proteomes" id="UP000594014">
    <property type="component" value="Chromosome"/>
</dbReference>
<dbReference type="EMBL" id="CP042469">
    <property type="protein sequence ID" value="QOX63852.1"/>
    <property type="molecule type" value="Genomic_DNA"/>
</dbReference>
<evidence type="ECO:0000313" key="2">
    <source>
        <dbReference type="Proteomes" id="UP000594014"/>
    </source>
</evidence>